<dbReference type="Proteomes" id="UP001168821">
    <property type="component" value="Unassembled WGS sequence"/>
</dbReference>
<feature type="domain" description="PTS EIIB type-2" evidence="9">
    <location>
        <begin position="62"/>
        <end position="158"/>
    </location>
</feature>
<evidence type="ECO:0000313" key="11">
    <source>
        <dbReference type="Proteomes" id="UP001168821"/>
    </source>
</evidence>
<proteinExistence type="predicted"/>
<dbReference type="PROSITE" id="PS51099">
    <property type="entry name" value="PTS_EIIB_TYPE_2"/>
    <property type="match status" value="1"/>
</dbReference>
<dbReference type="Pfam" id="PF02302">
    <property type="entry name" value="PTS_IIB"/>
    <property type="match status" value="1"/>
</dbReference>
<keyword evidence="7" id="KW-1133">Transmembrane helix</keyword>
<dbReference type="InterPro" id="IPR003353">
    <property type="entry name" value="PTS_IIB_fruc"/>
</dbReference>
<gene>
    <name evidence="10" type="ORF">Zmor_012243</name>
</gene>
<dbReference type="PANTHER" id="PTHR30505">
    <property type="entry name" value="FRUCTOSE-LIKE PERMEASE"/>
    <property type="match status" value="1"/>
</dbReference>
<evidence type="ECO:0000259" key="9">
    <source>
        <dbReference type="PROSITE" id="PS51099"/>
    </source>
</evidence>
<dbReference type="InterPro" id="IPR050864">
    <property type="entry name" value="Bacterial_PTS_Sugar_Transport"/>
</dbReference>
<dbReference type="EMBL" id="JALNTZ010003857">
    <property type="protein sequence ID" value="KAJ3615855.1"/>
    <property type="molecule type" value="Genomic_DNA"/>
</dbReference>
<keyword evidence="7" id="KW-0472">Membrane</keyword>
<dbReference type="GO" id="GO:0090563">
    <property type="term" value="F:protein-phosphocysteine-sugar phosphotransferase activity"/>
    <property type="evidence" value="ECO:0007669"/>
    <property type="project" value="TreeGrafter"/>
</dbReference>
<dbReference type="GO" id="GO:0016301">
    <property type="term" value="F:kinase activity"/>
    <property type="evidence" value="ECO:0007669"/>
    <property type="project" value="UniProtKB-KW"/>
</dbReference>
<sequence>MTNGNDGSEHLEALGNLSSVLVDQKNIKALNDAKVDQDIIKVMTAKVKAKEVSTSNDGHYDVVGITACPTGIAHTYLAQEKIIEYAKKLGLTAKVETQGRRGTENKLSQEDVDNAKVIFLAHDKALTGLGRFNGKKVVETGTKDAIFKGDKIIEEALKGEGLKEIHSNAKDDGDTEMSLKKFKDVKGNLLAGVSRMLPFVVAGGIVLGIGFLIDFAAGAQGGGNFGTNNAAAG</sequence>
<dbReference type="PROSITE" id="PS51094">
    <property type="entry name" value="PTS_EIIA_TYPE_2"/>
    <property type="match status" value="1"/>
</dbReference>
<dbReference type="GO" id="GO:0009401">
    <property type="term" value="P:phosphoenolpyruvate-dependent sugar phosphotransferase system"/>
    <property type="evidence" value="ECO:0007669"/>
    <property type="project" value="UniProtKB-KW"/>
</dbReference>
<evidence type="ECO:0008006" key="12">
    <source>
        <dbReference type="Google" id="ProtNLM"/>
    </source>
</evidence>
<dbReference type="InterPro" id="IPR003501">
    <property type="entry name" value="PTS_EIIB_2/3"/>
</dbReference>
<evidence type="ECO:0000256" key="7">
    <source>
        <dbReference type="SAM" id="Phobius"/>
    </source>
</evidence>
<evidence type="ECO:0000256" key="1">
    <source>
        <dbReference type="ARBA" id="ARBA00022448"/>
    </source>
</evidence>
<dbReference type="InterPro" id="IPR036095">
    <property type="entry name" value="PTS_EIIB-like_sf"/>
</dbReference>
<evidence type="ECO:0000256" key="5">
    <source>
        <dbReference type="ARBA" id="ARBA00022683"/>
    </source>
</evidence>
<dbReference type="Gene3D" id="3.40.50.2300">
    <property type="match status" value="1"/>
</dbReference>
<keyword evidence="6" id="KW-0418">Kinase</keyword>
<dbReference type="GO" id="GO:0022877">
    <property type="term" value="F:protein-N(PI)-phosphohistidine-fructose phosphotransferase system transporter activity"/>
    <property type="evidence" value="ECO:0007669"/>
    <property type="project" value="InterPro"/>
</dbReference>
<keyword evidence="1" id="KW-0813">Transport</keyword>
<comment type="caution">
    <text evidence="10">The sequence shown here is derived from an EMBL/GenBank/DDBJ whole genome shotgun (WGS) entry which is preliminary data.</text>
</comment>
<dbReference type="PANTHER" id="PTHR30505:SF0">
    <property type="entry name" value="FRUCTOSE-LIKE PTS SYSTEM EIIBC COMPONENT-RELATED"/>
    <property type="match status" value="1"/>
</dbReference>
<evidence type="ECO:0000256" key="3">
    <source>
        <dbReference type="ARBA" id="ARBA00022597"/>
    </source>
</evidence>
<name>A0AA38LYF0_9CUCU</name>
<dbReference type="InterPro" id="IPR013011">
    <property type="entry name" value="PTS_EIIB_2"/>
</dbReference>
<evidence type="ECO:0000256" key="4">
    <source>
        <dbReference type="ARBA" id="ARBA00022679"/>
    </source>
</evidence>
<dbReference type="NCBIfam" id="TIGR00829">
    <property type="entry name" value="FRU"/>
    <property type="match status" value="1"/>
</dbReference>
<feature type="domain" description="PTS EIIA type-2" evidence="8">
    <location>
        <begin position="1"/>
        <end position="46"/>
    </location>
</feature>
<keyword evidence="7" id="KW-0812">Transmembrane</keyword>
<feature type="transmembrane region" description="Helical" evidence="7">
    <location>
        <begin position="189"/>
        <end position="213"/>
    </location>
</feature>
<organism evidence="10 11">
    <name type="scientific">Zophobas morio</name>
    <dbReference type="NCBI Taxonomy" id="2755281"/>
    <lineage>
        <taxon>Eukaryota</taxon>
        <taxon>Metazoa</taxon>
        <taxon>Ecdysozoa</taxon>
        <taxon>Arthropoda</taxon>
        <taxon>Hexapoda</taxon>
        <taxon>Insecta</taxon>
        <taxon>Pterygota</taxon>
        <taxon>Neoptera</taxon>
        <taxon>Endopterygota</taxon>
        <taxon>Coleoptera</taxon>
        <taxon>Polyphaga</taxon>
        <taxon>Cucujiformia</taxon>
        <taxon>Tenebrionidae</taxon>
        <taxon>Zophobas</taxon>
    </lineage>
</organism>
<evidence type="ECO:0000256" key="6">
    <source>
        <dbReference type="ARBA" id="ARBA00022777"/>
    </source>
</evidence>
<dbReference type="InterPro" id="IPR002178">
    <property type="entry name" value="PTS_EIIA_type-2_dom"/>
</dbReference>
<keyword evidence="11" id="KW-1185">Reference proteome</keyword>
<evidence type="ECO:0000313" key="10">
    <source>
        <dbReference type="EMBL" id="KAJ3615855.1"/>
    </source>
</evidence>
<keyword evidence="5" id="KW-0598">Phosphotransferase system</keyword>
<evidence type="ECO:0000256" key="2">
    <source>
        <dbReference type="ARBA" id="ARBA00022553"/>
    </source>
</evidence>
<dbReference type="GO" id="GO:0005886">
    <property type="term" value="C:plasma membrane"/>
    <property type="evidence" value="ECO:0007669"/>
    <property type="project" value="TreeGrafter"/>
</dbReference>
<evidence type="ECO:0000259" key="8">
    <source>
        <dbReference type="PROSITE" id="PS51094"/>
    </source>
</evidence>
<protein>
    <recommendedName>
        <fullName evidence="12">PTS EIIB type-2 domain-containing protein</fullName>
    </recommendedName>
</protein>
<keyword evidence="2" id="KW-0597">Phosphoprotein</keyword>
<keyword evidence="4" id="KW-0808">Transferase</keyword>
<keyword evidence="3" id="KW-0762">Sugar transport</keyword>
<accession>A0AA38LYF0</accession>
<dbReference type="SUPFAM" id="SSF52794">
    <property type="entry name" value="PTS system IIB component-like"/>
    <property type="match status" value="1"/>
</dbReference>
<reference evidence="10" key="1">
    <citation type="journal article" date="2023" name="G3 (Bethesda)">
        <title>Whole genome assemblies of Zophobas morio and Tenebrio molitor.</title>
        <authorList>
            <person name="Kaur S."/>
            <person name="Stinson S.A."/>
            <person name="diCenzo G.C."/>
        </authorList>
    </citation>
    <scope>NUCLEOTIDE SEQUENCE</scope>
    <source>
        <strain evidence="10">QUZm001</strain>
    </source>
</reference>
<dbReference type="AlphaFoldDB" id="A0AA38LYF0"/>
<dbReference type="CDD" id="cd05569">
    <property type="entry name" value="PTS_IIB_fructose"/>
    <property type="match status" value="1"/>
</dbReference>